<proteinExistence type="predicted"/>
<evidence type="ECO:0000313" key="1">
    <source>
        <dbReference type="EMBL" id="DAD99190.1"/>
    </source>
</evidence>
<accession>A0A8S5NWP1</accession>
<name>A0A8S5NWP1_9CAUD</name>
<dbReference type="GO" id="GO:0004497">
    <property type="term" value="F:monooxygenase activity"/>
    <property type="evidence" value="ECO:0007669"/>
    <property type="project" value="UniProtKB-KW"/>
</dbReference>
<organism evidence="1">
    <name type="scientific">Siphoviridae sp. ctsxl5</name>
    <dbReference type="NCBI Taxonomy" id="2825700"/>
    <lineage>
        <taxon>Viruses</taxon>
        <taxon>Duplodnaviria</taxon>
        <taxon>Heunggongvirae</taxon>
        <taxon>Uroviricota</taxon>
        <taxon>Caudoviricetes</taxon>
    </lineage>
</organism>
<protein>
    <submittedName>
        <fullName evidence="1">MiaE tRNA-modifying nonheme diiron monooxygenase, ferritin-like diiron-binding domain</fullName>
    </submittedName>
</protein>
<keyword evidence="1" id="KW-0560">Oxidoreductase</keyword>
<sequence length="35" mass="4065">MHEVDSHEIGFLLDQLVVTAICEERSSERFIDDVM</sequence>
<keyword evidence="1" id="KW-0503">Monooxygenase</keyword>
<dbReference type="EMBL" id="BK015277">
    <property type="protein sequence ID" value="DAD99190.1"/>
    <property type="molecule type" value="Genomic_DNA"/>
</dbReference>
<reference evidence="1" key="1">
    <citation type="journal article" date="2021" name="Proc. Natl. Acad. Sci. U.S.A.">
        <title>A Catalog of Tens of Thousands of Viruses from Human Metagenomes Reveals Hidden Associations with Chronic Diseases.</title>
        <authorList>
            <person name="Tisza M.J."/>
            <person name="Buck C.B."/>
        </authorList>
    </citation>
    <scope>NUCLEOTIDE SEQUENCE</scope>
    <source>
        <strain evidence="1">Ctsxl5</strain>
    </source>
</reference>